<reference evidence="1" key="2">
    <citation type="submission" date="2025-09" db="UniProtKB">
        <authorList>
            <consortium name="EnsemblPlants"/>
        </authorList>
    </citation>
    <scope>IDENTIFICATION</scope>
</reference>
<evidence type="ECO:0000313" key="2">
    <source>
        <dbReference type="Proteomes" id="UP001732700"/>
    </source>
</evidence>
<organism evidence="1 2">
    <name type="scientific">Avena sativa</name>
    <name type="common">Oat</name>
    <dbReference type="NCBI Taxonomy" id="4498"/>
    <lineage>
        <taxon>Eukaryota</taxon>
        <taxon>Viridiplantae</taxon>
        <taxon>Streptophyta</taxon>
        <taxon>Embryophyta</taxon>
        <taxon>Tracheophyta</taxon>
        <taxon>Spermatophyta</taxon>
        <taxon>Magnoliopsida</taxon>
        <taxon>Liliopsida</taxon>
        <taxon>Poales</taxon>
        <taxon>Poaceae</taxon>
        <taxon>BOP clade</taxon>
        <taxon>Pooideae</taxon>
        <taxon>Poodae</taxon>
        <taxon>Poeae</taxon>
        <taxon>Poeae Chloroplast Group 1 (Aveneae type)</taxon>
        <taxon>Aveninae</taxon>
        <taxon>Avena</taxon>
    </lineage>
</organism>
<accession>A0ACD5UQ57</accession>
<dbReference type="Proteomes" id="UP001732700">
    <property type="component" value="Chromosome 2C"/>
</dbReference>
<keyword evidence="2" id="KW-1185">Reference proteome</keyword>
<proteinExistence type="predicted"/>
<reference evidence="1" key="1">
    <citation type="submission" date="2021-05" db="EMBL/GenBank/DDBJ databases">
        <authorList>
            <person name="Scholz U."/>
            <person name="Mascher M."/>
            <person name="Fiebig A."/>
        </authorList>
    </citation>
    <scope>NUCLEOTIDE SEQUENCE [LARGE SCALE GENOMIC DNA]</scope>
</reference>
<evidence type="ECO:0000313" key="1">
    <source>
        <dbReference type="EnsemblPlants" id="AVESA.00010b.r2.2CG0298390.1.CDS"/>
    </source>
</evidence>
<name>A0ACD5UQ57_AVESA</name>
<sequence>MAVQAQHLSHDFPHDLHAYNNNFRALPLGDEVTGGSLYLDDQAGRAPPVAGIGNAVFGDMDLTWNDNTRSPGFVQRKRARLVAEAPSFLENQRAQGPAPVGDVLTRALGSGAASTSGRMTNAAGLPQDLLSHLYHQGMEIDALVRVETERMRAGLELARRRHVRALVLAAERAAAGRLQAAEAALELARCRNATLSERLGQISAEGQAWIGVAKSHEAVVAGLRATLEQLLQSPCAAAAEGPAGAGDAEDARSCCFETPADDGEAASNKSRAPCKACGDGESCVLLLPCRHLCLCPACDATVDTCPVCAARKNASLHVLLS</sequence>
<protein>
    <submittedName>
        <fullName evidence="1">Uncharacterized protein</fullName>
    </submittedName>
</protein>
<dbReference type="EnsemblPlants" id="AVESA.00010b.r2.2CG0298390.1">
    <property type="protein sequence ID" value="AVESA.00010b.r2.2CG0298390.1.CDS"/>
    <property type="gene ID" value="AVESA.00010b.r2.2CG0298390"/>
</dbReference>